<protein>
    <recommendedName>
        <fullName evidence="2">Reverse transcriptase</fullName>
    </recommendedName>
</protein>
<proteinExistence type="predicted"/>
<gene>
    <name evidence="1" type="ORF">Slati_4527600</name>
</gene>
<evidence type="ECO:0008006" key="2">
    <source>
        <dbReference type="Google" id="ProtNLM"/>
    </source>
</evidence>
<dbReference type="AlphaFoldDB" id="A0AAW2SGP6"/>
<reference evidence="1" key="2">
    <citation type="journal article" date="2024" name="Plant">
        <title>Genomic evolution and insights into agronomic trait innovations of Sesamum species.</title>
        <authorList>
            <person name="Miao H."/>
            <person name="Wang L."/>
            <person name="Qu L."/>
            <person name="Liu H."/>
            <person name="Sun Y."/>
            <person name="Le M."/>
            <person name="Wang Q."/>
            <person name="Wei S."/>
            <person name="Zheng Y."/>
            <person name="Lin W."/>
            <person name="Duan Y."/>
            <person name="Cao H."/>
            <person name="Xiong S."/>
            <person name="Wang X."/>
            <person name="Wei L."/>
            <person name="Li C."/>
            <person name="Ma Q."/>
            <person name="Ju M."/>
            <person name="Zhao R."/>
            <person name="Li G."/>
            <person name="Mu C."/>
            <person name="Tian Q."/>
            <person name="Mei H."/>
            <person name="Zhang T."/>
            <person name="Gao T."/>
            <person name="Zhang H."/>
        </authorList>
    </citation>
    <scope>NUCLEOTIDE SEQUENCE</scope>
    <source>
        <strain evidence="1">KEN1</strain>
    </source>
</reference>
<reference evidence="1" key="1">
    <citation type="submission" date="2020-06" db="EMBL/GenBank/DDBJ databases">
        <authorList>
            <person name="Li T."/>
            <person name="Hu X."/>
            <person name="Zhang T."/>
            <person name="Song X."/>
            <person name="Zhang H."/>
            <person name="Dai N."/>
            <person name="Sheng W."/>
            <person name="Hou X."/>
            <person name="Wei L."/>
        </authorList>
    </citation>
    <scope>NUCLEOTIDE SEQUENCE</scope>
    <source>
        <strain evidence="1">KEN1</strain>
        <tissue evidence="1">Leaf</tissue>
    </source>
</reference>
<sequence>MKLGFSLPVDSEVAPKGIGLVLSVPDTRQGQDKNYVQALKEMKDRYNQLRRGRIGFQLELGKGCTPTYYRRLAASLHQTTKKLTTWTAKVRDLRWRVRNGLMAGLVTE</sequence>
<organism evidence="1">
    <name type="scientific">Sesamum latifolium</name>
    <dbReference type="NCBI Taxonomy" id="2727402"/>
    <lineage>
        <taxon>Eukaryota</taxon>
        <taxon>Viridiplantae</taxon>
        <taxon>Streptophyta</taxon>
        <taxon>Embryophyta</taxon>
        <taxon>Tracheophyta</taxon>
        <taxon>Spermatophyta</taxon>
        <taxon>Magnoliopsida</taxon>
        <taxon>eudicotyledons</taxon>
        <taxon>Gunneridae</taxon>
        <taxon>Pentapetalae</taxon>
        <taxon>asterids</taxon>
        <taxon>lamiids</taxon>
        <taxon>Lamiales</taxon>
        <taxon>Pedaliaceae</taxon>
        <taxon>Sesamum</taxon>
    </lineage>
</organism>
<accession>A0AAW2SGP6</accession>
<comment type="caution">
    <text evidence="1">The sequence shown here is derived from an EMBL/GenBank/DDBJ whole genome shotgun (WGS) entry which is preliminary data.</text>
</comment>
<name>A0AAW2SGP6_9LAMI</name>
<evidence type="ECO:0000313" key="1">
    <source>
        <dbReference type="EMBL" id="KAL0391634.1"/>
    </source>
</evidence>
<dbReference type="EMBL" id="JACGWN010000017">
    <property type="protein sequence ID" value="KAL0391634.1"/>
    <property type="molecule type" value="Genomic_DNA"/>
</dbReference>